<gene>
    <name evidence="4" type="ORF">HDK90DRAFT_501134</name>
</gene>
<dbReference type="InterPro" id="IPR029191">
    <property type="entry name" value="Uds1"/>
</dbReference>
<feature type="region of interest" description="Disordered" evidence="2">
    <location>
        <begin position="1"/>
        <end position="61"/>
    </location>
</feature>
<evidence type="ECO:0000313" key="5">
    <source>
        <dbReference type="Proteomes" id="UP001492380"/>
    </source>
</evidence>
<proteinExistence type="predicted"/>
<feature type="compositionally biased region" description="Basic residues" evidence="2">
    <location>
        <begin position="35"/>
        <end position="45"/>
    </location>
</feature>
<keyword evidence="5" id="KW-1185">Reference proteome</keyword>
<keyword evidence="1" id="KW-0175">Coiled coil</keyword>
<feature type="compositionally biased region" description="Basic and acidic residues" evidence="2">
    <location>
        <begin position="336"/>
        <end position="345"/>
    </location>
</feature>
<comment type="caution">
    <text evidence="4">The sequence shown here is derived from an EMBL/GenBank/DDBJ whole genome shotgun (WGS) entry which is preliminary data.</text>
</comment>
<feature type="compositionally biased region" description="Polar residues" evidence="2">
    <location>
        <begin position="486"/>
        <end position="498"/>
    </location>
</feature>
<evidence type="ECO:0000256" key="1">
    <source>
        <dbReference type="SAM" id="Coils"/>
    </source>
</evidence>
<evidence type="ECO:0000256" key="2">
    <source>
        <dbReference type="SAM" id="MobiDB-lite"/>
    </source>
</evidence>
<name>A0ABR1Z4W8_9PEZI</name>
<feature type="compositionally biased region" description="Polar residues" evidence="2">
    <location>
        <begin position="22"/>
        <end position="34"/>
    </location>
</feature>
<accession>A0ABR1Z4W8</accession>
<feature type="region of interest" description="Disordered" evidence="2">
    <location>
        <begin position="227"/>
        <end position="257"/>
    </location>
</feature>
<evidence type="ECO:0000313" key="4">
    <source>
        <dbReference type="EMBL" id="KAK8247414.1"/>
    </source>
</evidence>
<feature type="coiled-coil region" evidence="1">
    <location>
        <begin position="445"/>
        <end position="479"/>
    </location>
</feature>
<feature type="compositionally biased region" description="Basic and acidic residues" evidence="2">
    <location>
        <begin position="315"/>
        <end position="325"/>
    </location>
</feature>
<protein>
    <submittedName>
        <fullName evidence="4">Up-regulated during septation-domain-containing protein</fullName>
    </submittedName>
</protein>
<feature type="region of interest" description="Disordered" evidence="2">
    <location>
        <begin position="274"/>
        <end position="348"/>
    </location>
</feature>
<dbReference type="EMBL" id="JBBWRZ010000001">
    <property type="protein sequence ID" value="KAK8247414.1"/>
    <property type="molecule type" value="Genomic_DNA"/>
</dbReference>
<organism evidence="4 5">
    <name type="scientific">Phyllosticta capitalensis</name>
    <dbReference type="NCBI Taxonomy" id="121624"/>
    <lineage>
        <taxon>Eukaryota</taxon>
        <taxon>Fungi</taxon>
        <taxon>Dikarya</taxon>
        <taxon>Ascomycota</taxon>
        <taxon>Pezizomycotina</taxon>
        <taxon>Dothideomycetes</taxon>
        <taxon>Dothideomycetes incertae sedis</taxon>
        <taxon>Botryosphaeriales</taxon>
        <taxon>Phyllostictaceae</taxon>
        <taxon>Phyllosticta</taxon>
    </lineage>
</organism>
<reference evidence="4 5" key="1">
    <citation type="submission" date="2024-04" db="EMBL/GenBank/DDBJ databases">
        <title>Phyllosticta paracitricarpa is synonymous to the EU quarantine fungus P. citricarpa based on phylogenomic analyses.</title>
        <authorList>
            <consortium name="Lawrence Berkeley National Laboratory"/>
            <person name="Van Ingen-Buijs V.A."/>
            <person name="Van Westerhoven A.C."/>
            <person name="Haridas S."/>
            <person name="Skiadas P."/>
            <person name="Martin F."/>
            <person name="Groenewald J.Z."/>
            <person name="Crous P.W."/>
            <person name="Seidl M.F."/>
        </authorList>
    </citation>
    <scope>NUCLEOTIDE SEQUENCE [LARGE SCALE GENOMIC DNA]</scope>
    <source>
        <strain evidence="4 5">CBS 123374</strain>
    </source>
</reference>
<evidence type="ECO:0000259" key="3">
    <source>
        <dbReference type="Pfam" id="PF15456"/>
    </source>
</evidence>
<feature type="region of interest" description="Disordered" evidence="2">
    <location>
        <begin position="484"/>
        <end position="516"/>
    </location>
</feature>
<sequence>MTHIAKCVRESVMDKRLGAQTPDATSATPRNVSSRLHRSNSKRGQPRYQLWPKKEPTIPDRPQVPYEKRIALSVQRSATAMGDAIVTSACSASRQNNGTISSRRKVSVPDMLAPPPKRDYEATLATIPGYFPVRKERTIPNQERSESAPPNGNQWRANPFGDAMVSCVTGPALLPKVKTPPSALSGSPAKNTGPLLPMLKPLSPILSPASMTYGQPSLRVNTKVDLDEEKGPEVPPKSPSLYAKKFPPTRPPPRMDSGNTVPTIGEDPMGESWFSGGACSSPESLDKRDRPIVHRRRRSEQSFVDGGHSYGRIQQRAESRAESRAASRAAMTPSPTDREHSDPCRLPRGLPAAIAVSTLANSERERLRDKAYGQVEKFEVLNSRDVNSLTKELHALDERCEYLRRTYKSLREGRQRLHARMISYLRKSETVCFNRDSLLKQEEALVELDISIDDWIHKIEQAENRRTRIREKLLEHVAAAVVMPSTAMSTDESNQATPPRSPVKADSPDSPYHTNRKDVESIRIYADGEVLNLFADLEKAIGHMCDSC</sequence>
<dbReference type="Pfam" id="PF15456">
    <property type="entry name" value="Uds1"/>
    <property type="match status" value="1"/>
</dbReference>
<feature type="compositionally biased region" description="Basic and acidic residues" evidence="2">
    <location>
        <begin position="7"/>
        <end position="17"/>
    </location>
</feature>
<dbReference type="Proteomes" id="UP001492380">
    <property type="component" value="Unassembled WGS sequence"/>
</dbReference>
<feature type="domain" description="Up-regulated during septation protein 1" evidence="3">
    <location>
        <begin position="367"/>
        <end position="483"/>
    </location>
</feature>